<evidence type="ECO:0000256" key="6">
    <source>
        <dbReference type="ARBA" id="ARBA00023004"/>
    </source>
</evidence>
<dbReference type="CDD" id="cd01347">
    <property type="entry name" value="ligand_gated_channel"/>
    <property type="match status" value="1"/>
</dbReference>
<keyword evidence="3 11" id="KW-1134">Transmembrane beta strand</keyword>
<keyword evidence="13" id="KW-0732">Signal</keyword>
<dbReference type="InterPro" id="IPR000531">
    <property type="entry name" value="Beta-barrel_TonB"/>
</dbReference>
<evidence type="ECO:0000256" key="11">
    <source>
        <dbReference type="PROSITE-ProRule" id="PRU01360"/>
    </source>
</evidence>
<dbReference type="RefSeq" id="WP_377333247.1">
    <property type="nucleotide sequence ID" value="NZ_JBHSGB010000006.1"/>
</dbReference>
<organism evidence="16 17">
    <name type="scientific">Rheinheimera marina</name>
    <dbReference type="NCBI Taxonomy" id="1774958"/>
    <lineage>
        <taxon>Bacteria</taxon>
        <taxon>Pseudomonadati</taxon>
        <taxon>Pseudomonadota</taxon>
        <taxon>Gammaproteobacteria</taxon>
        <taxon>Chromatiales</taxon>
        <taxon>Chromatiaceae</taxon>
        <taxon>Rheinheimera</taxon>
    </lineage>
</organism>
<dbReference type="PANTHER" id="PTHR32552:SF81">
    <property type="entry name" value="TONB-DEPENDENT OUTER MEMBRANE RECEPTOR"/>
    <property type="match status" value="1"/>
</dbReference>
<sequence>MRFQPHLLTVAVCTALSALPSVQAQQQHNAEEAQIEKISVTATRRAGTVQDAPLNITALDNDVMAQQNMTELADVARWVPGLTVPDLGGRDGTPLIVRGLNTNSSGPDSDGGTVATYLGEMPVQMDLRLVDIERVEVLIGPQGTLYGAGTLGGAIRYIAKEPEFGVTSGSVFGDISQNAESDSQGSEGGFILNLPLSGDTLALRTSLNYVNDPGFIDYNYLVRQPGISLTDPDWTNAEQVDTNLRRKADANGEKILTGRIALRWSPNEVFDSTLNYYYQSQQAEGRSISHYQSLGADNPLAPQIGQYESAYRYEEPNDLDDSLLSLEMKVDLDFAELVSATGFATSKEQGQRDQSDLLIRLDYGYEEFPAFSAFTFEDEKDETFTQELRLVSSGDDALSWIVGGYYSNNEFDGLSKEFTPGFDQYALNVWETGGNPRPDALEYISVDKTKVIEKAVFGELSYQLTDAWQATLGTRFYRYSVNSASAVDLPLYNSVFDGAPSDQIILDFEGASAKDNGNLLKFNTNYKLTEDLMVYLTVSEGFRIGGSNGVAACTPEDLEGGQRVCALPNERLYAADTTTNYELGVKSSWLKNKLHLNAALFRVDWDDAQVTGATINGQQPIITNAGAAKAQGIEFSGRAVLTGELSTYLTYAYTQAELTSDAPFLFAVVDEQGTELQDYYDGKAGDRLPGSPEHSLSFGLNYQTDVFEDSQLDLSYGVTYQSDVYTKVGLRADGEALPGYAVNNFSAKLAQDAWSVTFYIDNLFDKYAFTATRRDRGDMGLARFDEMNSNDPALQRNYGHYILTPRTLGLKFNYQFEL</sequence>
<evidence type="ECO:0000256" key="7">
    <source>
        <dbReference type="ARBA" id="ARBA00023065"/>
    </source>
</evidence>
<proteinExistence type="inferred from homology"/>
<dbReference type="InterPro" id="IPR012910">
    <property type="entry name" value="Plug_dom"/>
</dbReference>
<keyword evidence="9 11" id="KW-0472">Membrane</keyword>
<evidence type="ECO:0000313" key="16">
    <source>
        <dbReference type="EMBL" id="MFC4655010.1"/>
    </source>
</evidence>
<evidence type="ECO:0000313" key="17">
    <source>
        <dbReference type="Proteomes" id="UP001595962"/>
    </source>
</evidence>
<evidence type="ECO:0000256" key="10">
    <source>
        <dbReference type="ARBA" id="ARBA00023237"/>
    </source>
</evidence>
<comment type="caution">
    <text evidence="16">The sequence shown here is derived from an EMBL/GenBank/DDBJ whole genome shotgun (WGS) entry which is preliminary data.</text>
</comment>
<feature type="chain" id="PRO_5046085191" evidence="13">
    <location>
        <begin position="25"/>
        <end position="818"/>
    </location>
</feature>
<feature type="domain" description="TonB-dependent receptor-like beta-barrel" evidence="14">
    <location>
        <begin position="268"/>
        <end position="763"/>
    </location>
</feature>
<dbReference type="InterPro" id="IPR039426">
    <property type="entry name" value="TonB-dep_rcpt-like"/>
</dbReference>
<evidence type="ECO:0000259" key="15">
    <source>
        <dbReference type="Pfam" id="PF07715"/>
    </source>
</evidence>
<gene>
    <name evidence="16" type="ORF">ACFO3I_08290</name>
</gene>
<evidence type="ECO:0000256" key="4">
    <source>
        <dbReference type="ARBA" id="ARBA00022496"/>
    </source>
</evidence>
<keyword evidence="8 12" id="KW-0798">TonB box</keyword>
<dbReference type="PROSITE" id="PS52016">
    <property type="entry name" value="TONB_DEPENDENT_REC_3"/>
    <property type="match status" value="1"/>
</dbReference>
<keyword evidence="16" id="KW-0675">Receptor</keyword>
<accession>A0ABV9JLB3</accession>
<feature type="signal peptide" evidence="13">
    <location>
        <begin position="1"/>
        <end position="24"/>
    </location>
</feature>
<keyword evidence="4" id="KW-0410">Iron transport</keyword>
<dbReference type="EMBL" id="JBHSGB010000006">
    <property type="protein sequence ID" value="MFC4655010.1"/>
    <property type="molecule type" value="Genomic_DNA"/>
</dbReference>
<evidence type="ECO:0000256" key="5">
    <source>
        <dbReference type="ARBA" id="ARBA00022692"/>
    </source>
</evidence>
<evidence type="ECO:0000256" key="2">
    <source>
        <dbReference type="ARBA" id="ARBA00022448"/>
    </source>
</evidence>
<keyword evidence="17" id="KW-1185">Reference proteome</keyword>
<reference evidence="17" key="1">
    <citation type="journal article" date="2019" name="Int. J. Syst. Evol. Microbiol.">
        <title>The Global Catalogue of Microorganisms (GCM) 10K type strain sequencing project: providing services to taxonomists for standard genome sequencing and annotation.</title>
        <authorList>
            <consortium name="The Broad Institute Genomics Platform"/>
            <consortium name="The Broad Institute Genome Sequencing Center for Infectious Disease"/>
            <person name="Wu L."/>
            <person name="Ma J."/>
        </authorList>
    </citation>
    <scope>NUCLEOTIDE SEQUENCE [LARGE SCALE GENOMIC DNA]</scope>
    <source>
        <strain evidence="17">DT28</strain>
    </source>
</reference>
<keyword evidence="6" id="KW-0408">Iron</keyword>
<evidence type="ECO:0000256" key="3">
    <source>
        <dbReference type="ARBA" id="ARBA00022452"/>
    </source>
</evidence>
<comment type="subcellular location">
    <subcellularLocation>
        <location evidence="1 11">Cell outer membrane</location>
        <topology evidence="1 11">Multi-pass membrane protein</topology>
    </subcellularLocation>
</comment>
<keyword evidence="10 11" id="KW-0998">Cell outer membrane</keyword>
<evidence type="ECO:0000256" key="9">
    <source>
        <dbReference type="ARBA" id="ARBA00023136"/>
    </source>
</evidence>
<dbReference type="Gene3D" id="2.40.170.20">
    <property type="entry name" value="TonB-dependent receptor, beta-barrel domain"/>
    <property type="match status" value="1"/>
</dbReference>
<evidence type="ECO:0000256" key="1">
    <source>
        <dbReference type="ARBA" id="ARBA00004571"/>
    </source>
</evidence>
<keyword evidence="2 11" id="KW-0813">Transport</keyword>
<protein>
    <submittedName>
        <fullName evidence="16">TonB-dependent receptor</fullName>
    </submittedName>
</protein>
<dbReference type="Proteomes" id="UP001595962">
    <property type="component" value="Unassembled WGS sequence"/>
</dbReference>
<dbReference type="Pfam" id="PF07715">
    <property type="entry name" value="Plug"/>
    <property type="match status" value="1"/>
</dbReference>
<evidence type="ECO:0000259" key="14">
    <source>
        <dbReference type="Pfam" id="PF00593"/>
    </source>
</evidence>
<comment type="similarity">
    <text evidence="11 12">Belongs to the TonB-dependent receptor family.</text>
</comment>
<dbReference type="PANTHER" id="PTHR32552">
    <property type="entry name" value="FERRICHROME IRON RECEPTOR-RELATED"/>
    <property type="match status" value="1"/>
</dbReference>
<feature type="domain" description="TonB-dependent receptor plug" evidence="15">
    <location>
        <begin position="49"/>
        <end position="154"/>
    </location>
</feature>
<name>A0ABV9JLB3_9GAMM</name>
<evidence type="ECO:0000256" key="12">
    <source>
        <dbReference type="RuleBase" id="RU003357"/>
    </source>
</evidence>
<dbReference type="InterPro" id="IPR036942">
    <property type="entry name" value="Beta-barrel_TonB_sf"/>
</dbReference>
<dbReference type="SUPFAM" id="SSF56935">
    <property type="entry name" value="Porins"/>
    <property type="match status" value="1"/>
</dbReference>
<keyword evidence="5 11" id="KW-0812">Transmembrane</keyword>
<evidence type="ECO:0000256" key="13">
    <source>
        <dbReference type="SAM" id="SignalP"/>
    </source>
</evidence>
<dbReference type="Pfam" id="PF00593">
    <property type="entry name" value="TonB_dep_Rec_b-barrel"/>
    <property type="match status" value="1"/>
</dbReference>
<evidence type="ECO:0000256" key="8">
    <source>
        <dbReference type="ARBA" id="ARBA00023077"/>
    </source>
</evidence>
<keyword evidence="7" id="KW-0406">Ion transport</keyword>